<evidence type="ECO:0000313" key="13">
    <source>
        <dbReference type="EMBL" id="TNY20978.1"/>
    </source>
</evidence>
<keyword evidence="2" id="KW-0813">Transport</keyword>
<dbReference type="CDD" id="cd03244">
    <property type="entry name" value="ABCC_MRP_domain2"/>
    <property type="match status" value="1"/>
</dbReference>
<evidence type="ECO:0000259" key="12">
    <source>
        <dbReference type="PROSITE" id="PS50929"/>
    </source>
</evidence>
<keyword evidence="6" id="KW-0067">ATP-binding</keyword>
<keyword evidence="4" id="KW-0677">Repeat</keyword>
<evidence type="ECO:0000256" key="9">
    <source>
        <dbReference type="SAM" id="MobiDB-lite"/>
    </source>
</evidence>
<proteinExistence type="predicted"/>
<dbReference type="STRING" id="5288.A0A5C5FW17"/>
<feature type="transmembrane region" description="Helical" evidence="10">
    <location>
        <begin position="773"/>
        <end position="800"/>
    </location>
</feature>
<dbReference type="PROSITE" id="PS50929">
    <property type="entry name" value="ABC_TM1F"/>
    <property type="match status" value="2"/>
</dbReference>
<dbReference type="InterPro" id="IPR017871">
    <property type="entry name" value="ABC_transporter-like_CS"/>
</dbReference>
<evidence type="ECO:0000256" key="8">
    <source>
        <dbReference type="ARBA" id="ARBA00023136"/>
    </source>
</evidence>
<protein>
    <submittedName>
        <fullName evidence="13">Multidrug resistance-associated ABC transporter</fullName>
    </submittedName>
</protein>
<dbReference type="Pfam" id="PF00005">
    <property type="entry name" value="ABC_tran"/>
    <property type="match status" value="2"/>
</dbReference>
<feature type="domain" description="ABC transporter" evidence="11">
    <location>
        <begin position="1050"/>
        <end position="1298"/>
    </location>
</feature>
<dbReference type="FunFam" id="1.20.1560.10:FF:000013">
    <property type="entry name" value="ABC transporter C family member 2"/>
    <property type="match status" value="1"/>
</dbReference>
<dbReference type="InterPro" id="IPR027417">
    <property type="entry name" value="P-loop_NTPase"/>
</dbReference>
<dbReference type="InterPro" id="IPR050173">
    <property type="entry name" value="ABC_transporter_C-like"/>
</dbReference>
<dbReference type="GO" id="GO:0005524">
    <property type="term" value="F:ATP binding"/>
    <property type="evidence" value="ECO:0007669"/>
    <property type="project" value="UniProtKB-KW"/>
</dbReference>
<dbReference type="CDD" id="cd18596">
    <property type="entry name" value="ABC_6TM_VMR1_D1_like"/>
    <property type="match status" value="1"/>
</dbReference>
<evidence type="ECO:0000256" key="3">
    <source>
        <dbReference type="ARBA" id="ARBA00022692"/>
    </source>
</evidence>
<dbReference type="GO" id="GO:0140359">
    <property type="term" value="F:ABC-type transporter activity"/>
    <property type="evidence" value="ECO:0007669"/>
    <property type="project" value="InterPro"/>
</dbReference>
<evidence type="ECO:0000256" key="2">
    <source>
        <dbReference type="ARBA" id="ARBA00022448"/>
    </source>
</evidence>
<dbReference type="SMART" id="SM00382">
    <property type="entry name" value="AAA"/>
    <property type="match status" value="2"/>
</dbReference>
<feature type="transmembrane region" description="Helical" evidence="10">
    <location>
        <begin position="368"/>
        <end position="388"/>
    </location>
</feature>
<dbReference type="InterPro" id="IPR011527">
    <property type="entry name" value="ABC1_TM_dom"/>
</dbReference>
<accession>A0A5C5FW17</accession>
<dbReference type="Gene3D" id="3.40.50.300">
    <property type="entry name" value="P-loop containing nucleotide triphosphate hydrolases"/>
    <property type="match status" value="2"/>
</dbReference>
<keyword evidence="14" id="KW-1185">Reference proteome</keyword>
<evidence type="ECO:0000256" key="5">
    <source>
        <dbReference type="ARBA" id="ARBA00022741"/>
    </source>
</evidence>
<keyword evidence="8 10" id="KW-0472">Membrane</keyword>
<evidence type="ECO:0000256" key="6">
    <source>
        <dbReference type="ARBA" id="ARBA00022840"/>
    </source>
</evidence>
<evidence type="ECO:0000313" key="14">
    <source>
        <dbReference type="Proteomes" id="UP000311382"/>
    </source>
</evidence>
<dbReference type="OrthoDB" id="6500128at2759"/>
<name>A0A5C5FW17_9BASI</name>
<organism evidence="13 14">
    <name type="scientific">Rhodotorula diobovata</name>
    <dbReference type="NCBI Taxonomy" id="5288"/>
    <lineage>
        <taxon>Eukaryota</taxon>
        <taxon>Fungi</taxon>
        <taxon>Dikarya</taxon>
        <taxon>Basidiomycota</taxon>
        <taxon>Pucciniomycotina</taxon>
        <taxon>Microbotryomycetes</taxon>
        <taxon>Sporidiobolales</taxon>
        <taxon>Sporidiobolaceae</taxon>
        <taxon>Rhodotorula</taxon>
    </lineage>
</organism>
<feature type="compositionally biased region" description="Acidic residues" evidence="9">
    <location>
        <begin position="653"/>
        <end position="665"/>
    </location>
</feature>
<dbReference type="Pfam" id="PF00664">
    <property type="entry name" value="ABC_membrane"/>
    <property type="match status" value="2"/>
</dbReference>
<dbReference type="SUPFAM" id="SSF52540">
    <property type="entry name" value="P-loop containing nucleoside triphosphate hydrolases"/>
    <property type="match status" value="2"/>
</dbReference>
<evidence type="ECO:0000256" key="10">
    <source>
        <dbReference type="SAM" id="Phobius"/>
    </source>
</evidence>
<feature type="domain" description="ABC transmembrane type-1" evidence="12">
    <location>
        <begin position="93"/>
        <end position="400"/>
    </location>
</feature>
<dbReference type="PANTHER" id="PTHR24223">
    <property type="entry name" value="ATP-BINDING CASSETTE SUB-FAMILY C"/>
    <property type="match status" value="1"/>
</dbReference>
<evidence type="ECO:0000256" key="7">
    <source>
        <dbReference type="ARBA" id="ARBA00022989"/>
    </source>
</evidence>
<dbReference type="Gene3D" id="1.20.1560.10">
    <property type="entry name" value="ABC transporter type 1, transmembrane domain"/>
    <property type="match status" value="2"/>
</dbReference>
<dbReference type="InterPro" id="IPR036640">
    <property type="entry name" value="ABC1_TM_sf"/>
</dbReference>
<dbReference type="SUPFAM" id="SSF90123">
    <property type="entry name" value="ABC transporter transmembrane region"/>
    <property type="match status" value="2"/>
</dbReference>
<dbReference type="FunFam" id="3.40.50.300:FF:000630">
    <property type="entry name" value="ATP-binding cassette (ABC) transporter, putative"/>
    <property type="match status" value="1"/>
</dbReference>
<dbReference type="PROSITE" id="PS50893">
    <property type="entry name" value="ABC_TRANSPORTER_2"/>
    <property type="match status" value="2"/>
</dbReference>
<evidence type="ECO:0000256" key="1">
    <source>
        <dbReference type="ARBA" id="ARBA00004141"/>
    </source>
</evidence>
<feature type="transmembrane region" description="Helical" evidence="10">
    <location>
        <begin position="340"/>
        <end position="362"/>
    </location>
</feature>
<dbReference type="CDD" id="cd18604">
    <property type="entry name" value="ABC_6TM_VMR1_D2_like"/>
    <property type="match status" value="1"/>
</dbReference>
<feature type="domain" description="ABC transmembrane type-1" evidence="12">
    <location>
        <begin position="734"/>
        <end position="1011"/>
    </location>
</feature>
<feature type="domain" description="ABC transporter" evidence="11">
    <location>
        <begin position="432"/>
        <end position="658"/>
    </location>
</feature>
<keyword evidence="5" id="KW-0547">Nucleotide-binding</keyword>
<keyword evidence="7 10" id="KW-1133">Transmembrane helix</keyword>
<dbReference type="InterPro" id="IPR003593">
    <property type="entry name" value="AAA+_ATPase"/>
</dbReference>
<comment type="caution">
    <text evidence="13">The sequence shown here is derived from an EMBL/GenBank/DDBJ whole genome shotgun (WGS) entry which is preliminary data.</text>
</comment>
<feature type="transmembrane region" description="Helical" evidence="10">
    <location>
        <begin position="855"/>
        <end position="884"/>
    </location>
</feature>
<evidence type="ECO:0000259" key="11">
    <source>
        <dbReference type="PROSITE" id="PS50893"/>
    </source>
</evidence>
<dbReference type="GO" id="GO:0016020">
    <property type="term" value="C:membrane"/>
    <property type="evidence" value="ECO:0007669"/>
    <property type="project" value="UniProtKB-SubCell"/>
</dbReference>
<dbReference type="Proteomes" id="UP000311382">
    <property type="component" value="Unassembled WGS sequence"/>
</dbReference>
<dbReference type="PANTHER" id="PTHR24223:SF415">
    <property type="entry name" value="FI20190P1"/>
    <property type="match status" value="1"/>
</dbReference>
<dbReference type="EMBL" id="SOZI01000053">
    <property type="protein sequence ID" value="TNY20978.1"/>
    <property type="molecule type" value="Genomic_DNA"/>
</dbReference>
<reference evidence="13 14" key="1">
    <citation type="submission" date="2019-03" db="EMBL/GenBank/DDBJ databases">
        <title>Rhodosporidium diobovatum UCD-FST 08-225 genome sequencing, assembly, and annotation.</title>
        <authorList>
            <person name="Fakankun I.U."/>
            <person name="Fristensky B."/>
            <person name="Levin D.B."/>
        </authorList>
    </citation>
    <scope>NUCLEOTIDE SEQUENCE [LARGE SCALE GENOMIC DNA]</scope>
    <source>
        <strain evidence="13 14">UCD-FST 08-225</strain>
    </source>
</reference>
<dbReference type="GO" id="GO:0016887">
    <property type="term" value="F:ATP hydrolysis activity"/>
    <property type="evidence" value="ECO:0007669"/>
    <property type="project" value="InterPro"/>
</dbReference>
<dbReference type="InterPro" id="IPR003439">
    <property type="entry name" value="ABC_transporter-like_ATP-bd"/>
</dbReference>
<gene>
    <name evidence="13" type="ORF">DMC30DRAFT_351400</name>
</gene>
<comment type="subcellular location">
    <subcellularLocation>
        <location evidence="1">Membrane</location>
        <topology evidence="1">Multi-pass membrane protein</topology>
    </subcellularLocation>
</comment>
<sequence length="1310" mass="142728">MPLNAPLLLNRPAGIRPRSPEDANTVFGAFTYSWMSGIMRVAKARPLRPGDVWELCLNNRAEVLSRRFAALSKTLTRKLMRASARDIGIDASLKLVASTSDYLRPFFIQKILENLTRACATPDPAAPTAAAPSAVPWSPAHRAYLYAALAFVAALLKTLAQQRHFHYARRIGMRLRSELTVALFEKALRRREAPGKEEEKGAAAGGDKASASVGKVLSMISEDVNRVLRMGCDSHLLYGAPLELVLGLCFLYNLMGWSAFAGFSVLLLSVPLNYALGKLAVRTSRSRQQAGDTRRTALQELISDIRTVKLFGWSSAWIERVEAKRRTELRWLATDFAVRYAYTMLWIIISLLVPLVSFWAYVKVQGEELTVAVAFTASSLFVLVRGALIQIPGFGIRILQLNVSISRMEAFFAEPEIASHATLKQRASSKTLRLAGATLRHAGAEEGRNVLENVSIDFPEGELTVVSGPTGSGKSSLLLGLLGELEVVAGTVELPPSVSYAAQHSWLESLTICDSIAFGYPLDEARLRAVIRACALERDLEILPDGQETFVGERGISLSGGQKARLALARAVYAPTSHVLLDDIFAAVDAHTARHLLTHLFDSPLLRGRTCVLVTHHADLVRPLAGWEVVLADGRVQKQGRVRSDRRSTATEAVDDELERLEEDTVTPGDGKCDEAQRAEPPATAAPVEGWTSGAVKGKMYRTCVLLHEIPAGTKLNDSACHRYLSSSSYLLWALALVTIIARPVLSFIEQFWLRRWGEAADSDNPVDSTYFLTGYALIGVATTLTTLATAIFVSVASVLASRSLFHQLLVRVVHAPLRWFDLVPVGTIQNRFTNDIGIVDDGLATILTDFGTNVAAMVAALVVTSAVLPAALVSSVAFAIMYATIFRSYLLVNRDVNRIAATTASPLFSSFGEALRGITTIRAFGKQKEYRARLCRIVDETLAFWYLSATLDVWLSLRTQLLSAFCLLATATFSTYYRISPGLAGIALTSTQMVLSALDALCSAYGRLVLSMNSLERISEYLCVPQEPEGGLVPPASWPSAGGGGGPLLEVRDLVMRYAPELPPVLHGVSFQVKAGERVGIVGRTGSGKSTLATSLLRFVEPHSGTILIDGLDVTQVSLETLRQRITLVPQEATLFEGTLRDNLDPFNEHDDSECLEALKRSHLLDGARPGGQAEAVTPGTPAPGEISLDTRVSAGGTNWSAGQRQLIALARALLRDSRIVILDESSASLDHTLDAQLQQVISDEFRNAAVLTIAHRLRTVLEYDRILVLDSGRIVELDSPAALLAREEGVFRRMWYESIGEREADEKA</sequence>
<feature type="transmembrane region" description="Helical" evidence="10">
    <location>
        <begin position="260"/>
        <end position="281"/>
    </location>
</feature>
<keyword evidence="3 10" id="KW-0812">Transmembrane</keyword>
<feature type="transmembrane region" description="Helical" evidence="10">
    <location>
        <begin position="730"/>
        <end position="753"/>
    </location>
</feature>
<feature type="region of interest" description="Disordered" evidence="9">
    <location>
        <begin position="640"/>
        <end position="689"/>
    </location>
</feature>
<dbReference type="PROSITE" id="PS00211">
    <property type="entry name" value="ABC_TRANSPORTER_1"/>
    <property type="match status" value="1"/>
</dbReference>
<evidence type="ECO:0000256" key="4">
    <source>
        <dbReference type="ARBA" id="ARBA00022737"/>
    </source>
</evidence>